<proteinExistence type="predicted"/>
<feature type="compositionally biased region" description="Polar residues" evidence="1">
    <location>
        <begin position="172"/>
        <end position="184"/>
    </location>
</feature>
<keyword evidence="2" id="KW-1133">Transmembrane helix</keyword>
<comment type="caution">
    <text evidence="3">The sequence shown here is derived from an EMBL/GenBank/DDBJ whole genome shotgun (WGS) entry which is preliminary data.</text>
</comment>
<dbReference type="PANTHER" id="PTHR28077">
    <property type="entry name" value="INOSITOL PHOSPHORYLCERAMIDE SYNTHASE REGULATORY SUBUNIT KEI1"/>
    <property type="match status" value="1"/>
</dbReference>
<dbReference type="Proteomes" id="UP000698800">
    <property type="component" value="Unassembled WGS sequence"/>
</dbReference>
<dbReference type="PANTHER" id="PTHR28077:SF1">
    <property type="entry name" value="INOSITOL PHOSPHORYLCERAMIDE SYNTHASE REGULATORY SUBUNIT KEI1"/>
    <property type="match status" value="1"/>
</dbReference>
<dbReference type="GO" id="GO:0000139">
    <property type="term" value="C:Golgi membrane"/>
    <property type="evidence" value="ECO:0007669"/>
    <property type="project" value="TreeGrafter"/>
</dbReference>
<organism evidence="3 4">
    <name type="scientific">Glutinoglossum americanum</name>
    <dbReference type="NCBI Taxonomy" id="1670608"/>
    <lineage>
        <taxon>Eukaryota</taxon>
        <taxon>Fungi</taxon>
        <taxon>Dikarya</taxon>
        <taxon>Ascomycota</taxon>
        <taxon>Pezizomycotina</taxon>
        <taxon>Geoglossomycetes</taxon>
        <taxon>Geoglossales</taxon>
        <taxon>Geoglossaceae</taxon>
        <taxon>Glutinoglossum</taxon>
    </lineage>
</organism>
<feature type="transmembrane region" description="Helical" evidence="2">
    <location>
        <begin position="123"/>
        <end position="147"/>
    </location>
</feature>
<accession>A0A9P8IGV9</accession>
<protein>
    <recommendedName>
        <fullName evidence="5">DUF1753-domain-containing protein</fullName>
    </recommendedName>
</protein>
<sequence length="270" mass="30208">MKRFLYFLSLRTGTELIILTLLLNKISGFYGLLAILTGLHLSSLQLSMYVYSLFALALAGYLTPHLRRQSPIHVLGLAWFYVIDTVVNAVYTAAFAINWFLVIGQHHPTAVRFGHTILEPENVTSISIILMLWGLRIYFILVIMSYARSVLRQHVYSTSSSTGLYRRENPSDPDSGTSIENPFATNREDGKGWEGRLGRAMIALVRSYWLGVDEDDGWARGMGGKFRRSGEAPVTFGPMERERRRRSGTGPLPPPTSNPAGIPWATQGTK</sequence>
<dbReference type="AlphaFoldDB" id="A0A9P8IGV9"/>
<feature type="region of interest" description="Disordered" evidence="1">
    <location>
        <begin position="229"/>
        <end position="270"/>
    </location>
</feature>
<gene>
    <name evidence="3" type="ORF">FGG08_000180</name>
</gene>
<feature type="transmembrane region" description="Helical" evidence="2">
    <location>
        <begin position="16"/>
        <end position="36"/>
    </location>
</feature>
<dbReference type="GO" id="GO:0006673">
    <property type="term" value="P:inositol phosphoceramide metabolic process"/>
    <property type="evidence" value="ECO:0007669"/>
    <property type="project" value="InterPro"/>
</dbReference>
<feature type="transmembrane region" description="Helical" evidence="2">
    <location>
        <begin position="78"/>
        <end position="103"/>
    </location>
</feature>
<reference evidence="3" key="1">
    <citation type="submission" date="2021-03" db="EMBL/GenBank/DDBJ databases">
        <title>Comparative genomics and phylogenomic investigation of the class Geoglossomycetes provide insights into ecological specialization and systematics.</title>
        <authorList>
            <person name="Melie T."/>
            <person name="Pirro S."/>
            <person name="Miller A.N."/>
            <person name="Quandt A."/>
        </authorList>
    </citation>
    <scope>NUCLEOTIDE SEQUENCE</scope>
    <source>
        <strain evidence="3">GBOQ0MN5Z8</strain>
    </source>
</reference>
<feature type="region of interest" description="Disordered" evidence="1">
    <location>
        <begin position="162"/>
        <end position="190"/>
    </location>
</feature>
<evidence type="ECO:0000313" key="3">
    <source>
        <dbReference type="EMBL" id="KAH0547691.1"/>
    </source>
</evidence>
<evidence type="ECO:0000256" key="1">
    <source>
        <dbReference type="SAM" id="MobiDB-lite"/>
    </source>
</evidence>
<keyword evidence="4" id="KW-1185">Reference proteome</keyword>
<keyword evidence="2" id="KW-0472">Membrane</keyword>
<feature type="transmembrane region" description="Helical" evidence="2">
    <location>
        <begin position="48"/>
        <end position="66"/>
    </location>
</feature>
<evidence type="ECO:0008006" key="5">
    <source>
        <dbReference type="Google" id="ProtNLM"/>
    </source>
</evidence>
<dbReference type="EMBL" id="JAGHQL010000002">
    <property type="protein sequence ID" value="KAH0547691.1"/>
    <property type="molecule type" value="Genomic_DNA"/>
</dbReference>
<dbReference type="Pfam" id="PF08552">
    <property type="entry name" value="Kei1"/>
    <property type="match status" value="2"/>
</dbReference>
<dbReference type="GO" id="GO:0070917">
    <property type="term" value="F:inositol phosphoceramide synthase regulator activity"/>
    <property type="evidence" value="ECO:0007669"/>
    <property type="project" value="InterPro"/>
</dbReference>
<name>A0A9P8IGV9_9PEZI</name>
<dbReference type="GO" id="GO:0070916">
    <property type="term" value="C:inositol phosphoceramide synthase complex"/>
    <property type="evidence" value="ECO:0007669"/>
    <property type="project" value="TreeGrafter"/>
</dbReference>
<dbReference type="OrthoDB" id="3338076at2759"/>
<keyword evidence="2" id="KW-0812">Transmembrane</keyword>
<evidence type="ECO:0000256" key="2">
    <source>
        <dbReference type="SAM" id="Phobius"/>
    </source>
</evidence>
<evidence type="ECO:0000313" key="4">
    <source>
        <dbReference type="Proteomes" id="UP000698800"/>
    </source>
</evidence>
<dbReference type="InterPro" id="IPR013862">
    <property type="entry name" value="Kei1"/>
</dbReference>